<dbReference type="AlphaFoldDB" id="A0A7W8Q6V7"/>
<accession>A0A7W8Q6V7</accession>
<gene>
    <name evidence="1" type="ORF">HDG40_003049</name>
</gene>
<evidence type="ECO:0000313" key="2">
    <source>
        <dbReference type="Proteomes" id="UP000592780"/>
    </source>
</evidence>
<keyword evidence="2" id="KW-1185">Reference proteome</keyword>
<evidence type="ECO:0000313" key="1">
    <source>
        <dbReference type="EMBL" id="MBB5424895.1"/>
    </source>
</evidence>
<comment type="caution">
    <text evidence="1">The sequence shown here is derived from an EMBL/GenBank/DDBJ whole genome shotgun (WGS) entry which is preliminary data.</text>
</comment>
<reference evidence="1 2" key="1">
    <citation type="submission" date="2020-08" db="EMBL/GenBank/DDBJ databases">
        <title>Genomic Encyclopedia of Type Strains, Phase IV (KMG-V): Genome sequencing to study the core and pangenomes of soil and plant-associated prokaryotes.</title>
        <authorList>
            <person name="Whitman W."/>
        </authorList>
    </citation>
    <scope>NUCLEOTIDE SEQUENCE [LARGE SCALE GENOMIC DNA]</scope>
    <source>
        <strain evidence="1 2">JPY158</strain>
    </source>
</reference>
<dbReference type="Proteomes" id="UP000592780">
    <property type="component" value="Unassembled WGS sequence"/>
</dbReference>
<organism evidence="1 2">
    <name type="scientific">Paraburkholderia atlantica</name>
    <dbReference type="NCBI Taxonomy" id="2654982"/>
    <lineage>
        <taxon>Bacteria</taxon>
        <taxon>Pseudomonadati</taxon>
        <taxon>Pseudomonadota</taxon>
        <taxon>Betaproteobacteria</taxon>
        <taxon>Burkholderiales</taxon>
        <taxon>Burkholderiaceae</taxon>
        <taxon>Paraburkholderia</taxon>
    </lineage>
</organism>
<name>A0A7W8Q6V7_PARAM</name>
<sequence>MHLKLRFRHADSFGIRESQNPNGHSIPCGQLIPKKAACVFEAA</sequence>
<proteinExistence type="predicted"/>
<dbReference type="EMBL" id="JACHDD010000005">
    <property type="protein sequence ID" value="MBB5424895.1"/>
    <property type="molecule type" value="Genomic_DNA"/>
</dbReference>
<protein>
    <submittedName>
        <fullName evidence="1">Uncharacterized protein</fullName>
    </submittedName>
</protein>